<sequence length="393" mass="44453">DQKAKKVKKAVKKTAYSPPKRIPYVRHGVRTAKSRNERMKWCAGLSDFMNRGQNHVIDVLKKHGPLPEWAGASCPHCTKGTLGNLKKWSDKQGGWGHRCSHSGCHRHVLPHAFHPVFVAGTGQSHAPLRDQASALFSAVAGASQVCTGRLVGKNHKMVEGIYGRLYATRGRYVAAKEKTTKFGQGEAWKDIEADEVDLAKKVSEDGGSSPVDWEQWGGIVERGAPDTLVLFRLKPMQAKKRAPGPGAIRKRDWMPAATKWLKGRRVILHTDGAKSYRVKLGGVKHDYVVHCRKRVKVNGKHTWVRPKYAKPRFHNIAEDAAPKKKLWVMAGTQVIDRCWYGLRKHIGSVKVVNTHSLRQKIRSFQWEYWNRGADYWQRTGDMLSDLWHKDFGK</sequence>
<accession>A0ABN9TZV9</accession>
<evidence type="ECO:0000313" key="2">
    <source>
        <dbReference type="Proteomes" id="UP001189429"/>
    </source>
</evidence>
<feature type="non-terminal residue" evidence="1">
    <location>
        <position position="1"/>
    </location>
</feature>
<proteinExistence type="predicted"/>
<dbReference type="EMBL" id="CAUYUJ010015280">
    <property type="protein sequence ID" value="CAK0851917.1"/>
    <property type="molecule type" value="Genomic_DNA"/>
</dbReference>
<name>A0ABN9TZV9_9DINO</name>
<comment type="caution">
    <text evidence="1">The sequence shown here is derived from an EMBL/GenBank/DDBJ whole genome shotgun (WGS) entry which is preliminary data.</text>
</comment>
<gene>
    <name evidence="1" type="ORF">PCOR1329_LOCUS43912</name>
</gene>
<keyword evidence="2" id="KW-1185">Reference proteome</keyword>
<evidence type="ECO:0000313" key="1">
    <source>
        <dbReference type="EMBL" id="CAK0851917.1"/>
    </source>
</evidence>
<evidence type="ECO:0008006" key="3">
    <source>
        <dbReference type="Google" id="ProtNLM"/>
    </source>
</evidence>
<protein>
    <recommendedName>
        <fullName evidence="3">ISXO2-like transposase domain-containing protein</fullName>
    </recommendedName>
</protein>
<dbReference type="Proteomes" id="UP001189429">
    <property type="component" value="Unassembled WGS sequence"/>
</dbReference>
<organism evidence="1 2">
    <name type="scientific">Prorocentrum cordatum</name>
    <dbReference type="NCBI Taxonomy" id="2364126"/>
    <lineage>
        <taxon>Eukaryota</taxon>
        <taxon>Sar</taxon>
        <taxon>Alveolata</taxon>
        <taxon>Dinophyceae</taxon>
        <taxon>Prorocentrales</taxon>
        <taxon>Prorocentraceae</taxon>
        <taxon>Prorocentrum</taxon>
    </lineage>
</organism>
<reference evidence="1" key="1">
    <citation type="submission" date="2023-10" db="EMBL/GenBank/DDBJ databases">
        <authorList>
            <person name="Chen Y."/>
            <person name="Shah S."/>
            <person name="Dougan E. K."/>
            <person name="Thang M."/>
            <person name="Chan C."/>
        </authorList>
    </citation>
    <scope>NUCLEOTIDE SEQUENCE [LARGE SCALE GENOMIC DNA]</scope>
</reference>